<protein>
    <submittedName>
        <fullName evidence="3">Uncharacterized protein</fullName>
    </submittedName>
</protein>
<feature type="region of interest" description="Disordered" evidence="1">
    <location>
        <begin position="24"/>
        <end position="126"/>
    </location>
</feature>
<keyword evidence="4" id="KW-1185">Reference proteome</keyword>
<gene>
    <name evidence="3" type="ORF">DILT_LOCUS12398</name>
</gene>
<reference evidence="3 4" key="1">
    <citation type="submission" date="2018-11" db="EMBL/GenBank/DDBJ databases">
        <authorList>
            <consortium name="Pathogen Informatics"/>
        </authorList>
    </citation>
    <scope>NUCLEOTIDE SEQUENCE [LARGE SCALE GENOMIC DNA]</scope>
</reference>
<dbReference type="EMBL" id="UYRU01066310">
    <property type="protein sequence ID" value="VDN16567.1"/>
    <property type="molecule type" value="Genomic_DNA"/>
</dbReference>
<feature type="compositionally biased region" description="Basic and acidic residues" evidence="1">
    <location>
        <begin position="103"/>
        <end position="114"/>
    </location>
</feature>
<evidence type="ECO:0000313" key="4">
    <source>
        <dbReference type="Proteomes" id="UP000281553"/>
    </source>
</evidence>
<dbReference type="AlphaFoldDB" id="A0A3P7LY73"/>
<feature type="compositionally biased region" description="Basic and acidic residues" evidence="1">
    <location>
        <begin position="48"/>
        <end position="74"/>
    </location>
</feature>
<evidence type="ECO:0000256" key="1">
    <source>
        <dbReference type="SAM" id="MobiDB-lite"/>
    </source>
</evidence>
<dbReference type="Proteomes" id="UP000281553">
    <property type="component" value="Unassembled WGS sequence"/>
</dbReference>
<name>A0A3P7LY73_DIBLA</name>
<proteinExistence type="predicted"/>
<organism evidence="3 4">
    <name type="scientific">Dibothriocephalus latus</name>
    <name type="common">Fish tapeworm</name>
    <name type="synonym">Diphyllobothrium latum</name>
    <dbReference type="NCBI Taxonomy" id="60516"/>
    <lineage>
        <taxon>Eukaryota</taxon>
        <taxon>Metazoa</taxon>
        <taxon>Spiralia</taxon>
        <taxon>Lophotrochozoa</taxon>
        <taxon>Platyhelminthes</taxon>
        <taxon>Cestoda</taxon>
        <taxon>Eucestoda</taxon>
        <taxon>Diphyllobothriidea</taxon>
        <taxon>Diphyllobothriidae</taxon>
        <taxon>Dibothriocephalus</taxon>
    </lineage>
</organism>
<accession>A0A3P7LY73</accession>
<feature type="signal peptide" evidence="2">
    <location>
        <begin position="1"/>
        <end position="22"/>
    </location>
</feature>
<feature type="chain" id="PRO_5018261609" evidence="2">
    <location>
        <begin position="23"/>
        <end position="126"/>
    </location>
</feature>
<evidence type="ECO:0000313" key="3">
    <source>
        <dbReference type="EMBL" id="VDN16567.1"/>
    </source>
</evidence>
<sequence length="126" mass="15133">MRALTLVFLALLCAALLQTSEGKWFRRKDTKNKEHQQHKGSKYPDFYADYKKPEDKEHHSAPKEHHQSLTKDHQPSPTKNHQHSLPKDQHQKPTVYRYNYPEARNDGRDVERRIAYQHTSKRRRYT</sequence>
<keyword evidence="2" id="KW-0732">Signal</keyword>
<evidence type="ECO:0000256" key="2">
    <source>
        <dbReference type="SAM" id="SignalP"/>
    </source>
</evidence>